<organism evidence="2 3">
    <name type="scientific">Polynucleobacter duraquae</name>
    <dbReference type="NCBI Taxonomy" id="1835254"/>
    <lineage>
        <taxon>Bacteria</taxon>
        <taxon>Pseudomonadati</taxon>
        <taxon>Pseudomonadota</taxon>
        <taxon>Betaproteobacteria</taxon>
        <taxon>Burkholderiales</taxon>
        <taxon>Burkholderiaceae</taxon>
        <taxon>Polynucleobacter</taxon>
    </lineage>
</organism>
<feature type="domain" description="AB hydrolase-1" evidence="1">
    <location>
        <begin position="37"/>
        <end position="273"/>
    </location>
</feature>
<protein>
    <submittedName>
        <fullName evidence="2">Hydrolases or acyltransferases (Alpha/beta hydrolase superfamily)</fullName>
    </submittedName>
</protein>
<dbReference type="HOGENOM" id="CLU_020336_13_2_4"/>
<dbReference type="PATRIC" id="fig|576611.7.peg.1386"/>
<keyword evidence="2" id="KW-0378">Hydrolase</keyword>
<evidence type="ECO:0000259" key="1">
    <source>
        <dbReference type="Pfam" id="PF12697"/>
    </source>
</evidence>
<dbReference type="AlphaFoldDB" id="A0A0E3ZMN0"/>
<dbReference type="GO" id="GO:0016020">
    <property type="term" value="C:membrane"/>
    <property type="evidence" value="ECO:0007669"/>
    <property type="project" value="TreeGrafter"/>
</dbReference>
<evidence type="ECO:0000313" key="3">
    <source>
        <dbReference type="Proteomes" id="UP000061135"/>
    </source>
</evidence>
<dbReference type="Pfam" id="PF12697">
    <property type="entry name" value="Abhydrolase_6"/>
    <property type="match status" value="1"/>
</dbReference>
<proteinExistence type="predicted"/>
<dbReference type="OrthoDB" id="8562572at2"/>
<dbReference type="GO" id="GO:0016746">
    <property type="term" value="F:acyltransferase activity"/>
    <property type="evidence" value="ECO:0007669"/>
    <property type="project" value="UniProtKB-KW"/>
</dbReference>
<dbReference type="PANTHER" id="PTHR43798">
    <property type="entry name" value="MONOACYLGLYCEROL LIPASE"/>
    <property type="match status" value="1"/>
</dbReference>
<dbReference type="STRING" id="1835254.CL55_00013640"/>
<keyword evidence="2" id="KW-0012">Acyltransferase</keyword>
<dbReference type="InterPro" id="IPR029058">
    <property type="entry name" value="AB_hydrolase_fold"/>
</dbReference>
<keyword evidence="2" id="KW-0808">Transferase</keyword>
<reference evidence="2 3" key="1">
    <citation type="submission" date="2014-03" db="EMBL/GenBank/DDBJ databases">
        <title>Genome of Polynucleobacter strain MWH-MoK4.</title>
        <authorList>
            <person name="Hahn M.W."/>
        </authorList>
    </citation>
    <scope>NUCLEOTIDE SEQUENCE [LARGE SCALE GENOMIC DNA]</scope>
    <source>
        <strain evidence="2 3">MWH-MoK4</strain>
    </source>
</reference>
<evidence type="ECO:0000313" key="2">
    <source>
        <dbReference type="EMBL" id="AKD25697.1"/>
    </source>
</evidence>
<dbReference type="KEGG" id="pdq:CL55_00013640"/>
<dbReference type="Gene3D" id="3.40.50.1820">
    <property type="entry name" value="alpha/beta hydrolase"/>
    <property type="match status" value="1"/>
</dbReference>
<gene>
    <name evidence="2" type="ORF">CL55_00013640</name>
</gene>
<dbReference type="GO" id="GO:0016787">
    <property type="term" value="F:hydrolase activity"/>
    <property type="evidence" value="ECO:0007669"/>
    <property type="project" value="UniProtKB-KW"/>
</dbReference>
<dbReference type="InterPro" id="IPR000073">
    <property type="entry name" value="AB_hydrolase_1"/>
</dbReference>
<accession>A0A0E3ZMN0</accession>
<sequence length="294" mass="32721">MMKRIPKDWPNSAFSQEIQVGDLFWHVQVSGTSPSHLLLLHGTGSSAHTWGAIFTELSKHYTVIAVDLPGHGFTKNLGNKTLSLDQLADTLTDLRKALKIDYFDSIVGHSAGATLALSYALKNKQPKMIIGLNPSLISLPNFYNKFVAPFLNPIVTSSFFTAVLSDLLPRTNMINSLLDSTKSVLTPEKRDRYKTLFKSADHLNGSMSFMAGADIPSLLSRCKKISSRLTFIVTEDDGWIPIKPLCEVIRKDFVNPRIIEIKGGHLFHEESEKLALEFIMSALTEEEAKHVHTN</sequence>
<keyword evidence="3" id="KW-1185">Reference proteome</keyword>
<dbReference type="EMBL" id="CP007501">
    <property type="protein sequence ID" value="AKD25697.1"/>
    <property type="molecule type" value="Genomic_DNA"/>
</dbReference>
<dbReference type="PANTHER" id="PTHR43798:SF33">
    <property type="entry name" value="HYDROLASE, PUTATIVE (AFU_ORTHOLOGUE AFUA_2G14860)-RELATED"/>
    <property type="match status" value="1"/>
</dbReference>
<dbReference type="SUPFAM" id="SSF53474">
    <property type="entry name" value="alpha/beta-Hydrolases"/>
    <property type="match status" value="1"/>
</dbReference>
<dbReference type="RefSeq" id="WP_082091910.1">
    <property type="nucleotide sequence ID" value="NZ_CP007501.1"/>
</dbReference>
<name>A0A0E3ZMN0_9BURK</name>
<dbReference type="Proteomes" id="UP000061135">
    <property type="component" value="Chromosome"/>
</dbReference>
<dbReference type="InterPro" id="IPR050266">
    <property type="entry name" value="AB_hydrolase_sf"/>
</dbReference>